<dbReference type="Pfam" id="PF03931">
    <property type="entry name" value="Skp1_POZ"/>
    <property type="match status" value="1"/>
</dbReference>
<dbReference type="PANTHER" id="PTHR34066">
    <property type="entry name" value="GROWTH FACTOR 2"/>
    <property type="match status" value="1"/>
</dbReference>
<dbReference type="InterPro" id="IPR001232">
    <property type="entry name" value="SKP1-like"/>
</dbReference>
<feature type="compositionally biased region" description="Basic and acidic residues" evidence="3">
    <location>
        <begin position="132"/>
        <end position="152"/>
    </location>
</feature>
<keyword evidence="6" id="KW-1185">Reference proteome</keyword>
<dbReference type="Gene3D" id="3.30.710.10">
    <property type="entry name" value="Potassium Channel Kv1.1, Chain A"/>
    <property type="match status" value="1"/>
</dbReference>
<dbReference type="InterPro" id="IPR011333">
    <property type="entry name" value="SKP1/BTB/POZ_sf"/>
</dbReference>
<proteinExistence type="inferred from homology"/>
<dbReference type="SMART" id="SM00512">
    <property type="entry name" value="Skp1"/>
    <property type="match status" value="1"/>
</dbReference>
<dbReference type="SUPFAM" id="SSF81382">
    <property type="entry name" value="Skp1 dimerisation domain-like"/>
    <property type="match status" value="1"/>
</dbReference>
<feature type="region of interest" description="Disordered" evidence="3">
    <location>
        <begin position="225"/>
        <end position="260"/>
    </location>
</feature>
<comment type="pathway">
    <text evidence="1">Protein modification; protein ubiquitination.</text>
</comment>
<dbReference type="AlphaFoldDB" id="A0AAD4S237"/>
<evidence type="ECO:0000313" key="5">
    <source>
        <dbReference type="EMBL" id="KAI3850740.1"/>
    </source>
</evidence>
<organism evidence="5 6">
    <name type="scientific">Papaver atlanticum</name>
    <dbReference type="NCBI Taxonomy" id="357466"/>
    <lineage>
        <taxon>Eukaryota</taxon>
        <taxon>Viridiplantae</taxon>
        <taxon>Streptophyta</taxon>
        <taxon>Embryophyta</taxon>
        <taxon>Tracheophyta</taxon>
        <taxon>Spermatophyta</taxon>
        <taxon>Magnoliopsida</taxon>
        <taxon>Ranunculales</taxon>
        <taxon>Papaveraceae</taxon>
        <taxon>Papaveroideae</taxon>
        <taxon>Papaver</taxon>
    </lineage>
</organism>
<feature type="compositionally biased region" description="Basic and acidic residues" evidence="3">
    <location>
        <begin position="178"/>
        <end position="190"/>
    </location>
</feature>
<dbReference type="Proteomes" id="UP001202328">
    <property type="component" value="Unassembled WGS sequence"/>
</dbReference>
<dbReference type="GO" id="GO:0006511">
    <property type="term" value="P:ubiquitin-dependent protein catabolic process"/>
    <property type="evidence" value="ECO:0007669"/>
    <property type="project" value="InterPro"/>
</dbReference>
<evidence type="ECO:0000256" key="3">
    <source>
        <dbReference type="SAM" id="MobiDB-lite"/>
    </source>
</evidence>
<feature type="domain" description="SKP1 component POZ" evidence="4">
    <location>
        <begin position="1"/>
        <end position="35"/>
    </location>
</feature>
<evidence type="ECO:0000313" key="6">
    <source>
        <dbReference type="Proteomes" id="UP001202328"/>
    </source>
</evidence>
<protein>
    <recommendedName>
        <fullName evidence="4">SKP1 component POZ domain-containing protein</fullName>
    </recommendedName>
</protein>
<comment type="similarity">
    <text evidence="2">Belongs to the SKP1 family.</text>
</comment>
<dbReference type="PANTHER" id="PTHR34066:SF1">
    <property type="entry name" value="DUF1764 FAMILY PROTEIN"/>
    <property type="match status" value="1"/>
</dbReference>
<dbReference type="Pfam" id="PF08576">
    <property type="entry name" value="DUF1764"/>
    <property type="match status" value="1"/>
</dbReference>
<gene>
    <name evidence="5" type="ORF">MKW98_030800</name>
</gene>
<dbReference type="InterPro" id="IPR036296">
    <property type="entry name" value="SKP1-like_dim_sf"/>
</dbReference>
<dbReference type="InterPro" id="IPR016073">
    <property type="entry name" value="Skp1_comp_POZ"/>
</dbReference>
<sequence>MIAVDNHDNTKILIPLTNVTGTILAKVIEYCEKHAADNGCITDVEKKNRGVEFVSVDATTLTHLTKAASFLKIKTFQNLTLQKVAEMIKYKTTGEILNALEVPATSNFLCFGLSMTKECSVKVQKQFASAEKAGKKMKDRQGKVSVEKKNKAGNDTLPSKTKRGNEIDDISSSKKKKGEQDKVEKQDKPIVKGKKLANEIDEIFAIKKKRKKELEEVEKAEEKESFELKKSAKKMNRSRVSEGVAFVDPPSRPRRKTNDGLTIYSETELGIANSEAGGTRLCPFDCSCCF</sequence>
<accession>A0AAD4S237</accession>
<evidence type="ECO:0000256" key="1">
    <source>
        <dbReference type="ARBA" id="ARBA00004906"/>
    </source>
</evidence>
<feature type="region of interest" description="Disordered" evidence="3">
    <location>
        <begin position="130"/>
        <end position="190"/>
    </location>
</feature>
<dbReference type="EMBL" id="JAJJMB010015994">
    <property type="protein sequence ID" value="KAI3850740.1"/>
    <property type="molecule type" value="Genomic_DNA"/>
</dbReference>
<dbReference type="SUPFAM" id="SSF54695">
    <property type="entry name" value="POZ domain"/>
    <property type="match status" value="1"/>
</dbReference>
<name>A0AAD4S237_9MAGN</name>
<dbReference type="GO" id="GO:0009867">
    <property type="term" value="P:jasmonic acid mediated signaling pathway"/>
    <property type="evidence" value="ECO:0007669"/>
    <property type="project" value="UniProtKB-ARBA"/>
</dbReference>
<evidence type="ECO:0000259" key="4">
    <source>
        <dbReference type="Pfam" id="PF03931"/>
    </source>
</evidence>
<dbReference type="InterPro" id="IPR013885">
    <property type="entry name" value="DUF1764_euk"/>
</dbReference>
<comment type="caution">
    <text evidence="5">The sequence shown here is derived from an EMBL/GenBank/DDBJ whole genome shotgun (WGS) entry which is preliminary data.</text>
</comment>
<reference evidence="5" key="1">
    <citation type="submission" date="2022-04" db="EMBL/GenBank/DDBJ databases">
        <title>A functionally conserved STORR gene fusion in Papaver species that diverged 16.8 million years ago.</title>
        <authorList>
            <person name="Catania T."/>
        </authorList>
    </citation>
    <scope>NUCLEOTIDE SEQUENCE</scope>
    <source>
        <strain evidence="5">S-188037</strain>
    </source>
</reference>
<evidence type="ECO:0000256" key="2">
    <source>
        <dbReference type="ARBA" id="ARBA00009993"/>
    </source>
</evidence>